<sequence length="72" mass="8507">MSDGIVENSIEILESHPHQGWLFLCLKSKNNFKKQNMDYKEKMMLYCHERLVKTNWVSNNTKNTVDVMTVIC</sequence>
<name>A0A086BJW6_9FLAO</name>
<dbReference type="Proteomes" id="UP000028709">
    <property type="component" value="Unassembled WGS sequence"/>
</dbReference>
<organism evidence="1 2">
    <name type="scientific">Chryseobacterium piperi</name>
    <dbReference type="NCBI Taxonomy" id="558152"/>
    <lineage>
        <taxon>Bacteria</taxon>
        <taxon>Pseudomonadati</taxon>
        <taxon>Bacteroidota</taxon>
        <taxon>Flavobacteriia</taxon>
        <taxon>Flavobacteriales</taxon>
        <taxon>Weeksellaceae</taxon>
        <taxon>Chryseobacterium group</taxon>
        <taxon>Chryseobacterium</taxon>
    </lineage>
</organism>
<evidence type="ECO:0000313" key="2">
    <source>
        <dbReference type="Proteomes" id="UP000028709"/>
    </source>
</evidence>
<gene>
    <name evidence="1" type="ORF">IQ37_06640</name>
</gene>
<keyword evidence="2" id="KW-1185">Reference proteome</keyword>
<proteinExistence type="predicted"/>
<dbReference type="KEGG" id="cpip:CJF12_05430"/>
<accession>A0A086BJW6</accession>
<protein>
    <submittedName>
        <fullName evidence="1">Uncharacterized protein</fullName>
    </submittedName>
</protein>
<dbReference type="EMBL" id="JPRJ01000008">
    <property type="protein sequence ID" value="KFF29230.1"/>
    <property type="molecule type" value="Genomic_DNA"/>
</dbReference>
<dbReference type="AlphaFoldDB" id="A0A086BJW6"/>
<reference evidence="1 2" key="1">
    <citation type="submission" date="2014-07" db="EMBL/GenBank/DDBJ databases">
        <title>Genome of Chryseobacterium piperi CTM.</title>
        <authorList>
            <person name="Pipes S.E."/>
            <person name="Stropko S.J."/>
            <person name="Newman J.D."/>
        </authorList>
    </citation>
    <scope>NUCLEOTIDE SEQUENCE [LARGE SCALE GENOMIC DNA]</scope>
    <source>
        <strain evidence="1 2">CTM</strain>
    </source>
</reference>
<evidence type="ECO:0000313" key="1">
    <source>
        <dbReference type="EMBL" id="KFF29230.1"/>
    </source>
</evidence>
<comment type="caution">
    <text evidence="1">The sequence shown here is derived from an EMBL/GenBank/DDBJ whole genome shotgun (WGS) entry which is preliminary data.</text>
</comment>